<dbReference type="HOGENOM" id="CLU_000445_107_10_7"/>
<reference evidence="12" key="1">
    <citation type="journal article" date="2009" name="Environ. Microbiol.">
        <title>Contribution of mobile genetic elements to Desulfovibrio vulgaris genome plasticity.</title>
        <authorList>
            <person name="Walker C.B."/>
            <person name="Stolyar S."/>
            <person name="Chivian D."/>
            <person name="Pinel N."/>
            <person name="Gabster J.A."/>
            <person name="Dehal P.S."/>
            <person name="He Z."/>
            <person name="Yang Z.K."/>
            <person name="Yen H.C."/>
            <person name="Zhou J."/>
            <person name="Wall J.D."/>
            <person name="Hazen T.C."/>
            <person name="Arkin A.P."/>
            <person name="Stahl D.A."/>
        </authorList>
    </citation>
    <scope>NUCLEOTIDE SEQUENCE [LARGE SCALE GENOMIC DNA]</scope>
    <source>
        <strain evidence="12">DP4</strain>
    </source>
</reference>
<evidence type="ECO:0000256" key="4">
    <source>
        <dbReference type="ARBA" id="ARBA00023224"/>
    </source>
</evidence>
<dbReference type="PROSITE" id="PS50111">
    <property type="entry name" value="CHEMOTAXIS_TRANSDUC_2"/>
    <property type="match status" value="1"/>
</dbReference>
<dbReference type="Gene3D" id="1.20.120.50">
    <property type="entry name" value="Hemerythrin-like"/>
    <property type="match status" value="1"/>
</dbReference>
<dbReference type="Pfam" id="PF00672">
    <property type="entry name" value="HAMP"/>
    <property type="match status" value="1"/>
</dbReference>
<keyword evidence="8" id="KW-0472">Membrane</keyword>
<dbReference type="CDD" id="cd12107">
    <property type="entry name" value="Hemerythrin"/>
    <property type="match status" value="1"/>
</dbReference>
<keyword evidence="8" id="KW-0812">Transmembrane</keyword>
<dbReference type="SUPFAM" id="SSF47188">
    <property type="entry name" value="Hemerythrin-like"/>
    <property type="match status" value="1"/>
</dbReference>
<dbReference type="Proteomes" id="UP000009173">
    <property type="component" value="Chromosome"/>
</dbReference>
<dbReference type="Gene3D" id="6.10.340.10">
    <property type="match status" value="1"/>
</dbReference>
<keyword evidence="4 6" id="KW-0807">Transducer</keyword>
<sequence precursor="true">MTLKRKLMVGFILALFVTCTLMAGVNWHFAHDGMNGIGDTAVEAMKDRARGQLESIRSAKALHIEDLFQRIRNQTRTLAESLTVREAATTLSAAYFTVQGETTGALDAKALRGKLTEDYAGANYLANPTFATHARTAKGYAPRPAETYLPKDANGIILQAMYVHPSGNPNPLGEKHRLDANPLASTYNTLHRKYHPILRNYLTTFGYYDIFIIDAASGVIVYTVFKEKDYATSLLTGPYRDTGLGAVFREAVENGRKGRRDAVSISDFAPYEPSYNAPAAFIAAPVFDDRGTCQAVLAFQMPVDNIDRIMTSNGRWQEVGLGTTGETYLVGPDMHPRSKLRAASGASDEVVVDSEAARKALGGESGTATIRDYRGKNVLAAWQPLRLEGLHYGLIAEIDIDEALLATSKITAARQGAEARTLWGTLLVLALGTLLGSGIAIALVGALSRPLQRLQVYAGDVAAGNLDARPEGQYPAELDAMRHSIESMVQNLRMRIHEADAKGMEAADSAQAAQAALDKARASETRIKGLMERMTGAAGKARSVSEHVSRSINDLTAQVHTITQGVETQRHRMDDTAQAMDTMRTMVSDVADNARRAAEQADLSRGHAQQGASGVGEAVASIGQVRERIERLNTAMARLGEEADSIGKVMSVISDIADQTNLLALNAAIEAARAGDAGRGFAVVADEVRKLAEKTMQATGEVGSAVTRIQTHTRDNIAAVETAMREATASADAATASGRVMDDIVSRVDETAGMVQSIAAASDQQAAAATMVGRNVEEVNAIAGDTAASMSHFAGTLEDIFSQVQELFSMIEVISTGEEGVSVLADTGNADVLVKWSEDLANLPSIDVQHKRLVEYINDLYRAARLRDMGKARAVFDALKNYAVEHFGYEERLFDDYAYPETARHKEIHRRFVETVLKWEKQLAAGDPEVVMTTLRGLVDWLVNHIMKEDKKYEAYLRERGVS</sequence>
<keyword evidence="8" id="KW-1133">Transmembrane helix</keyword>
<dbReference type="SUPFAM" id="SSF58104">
    <property type="entry name" value="Methyl-accepting chemotaxis protein (MCP) signaling domain"/>
    <property type="match status" value="1"/>
</dbReference>
<dbReference type="InterPro" id="IPR012312">
    <property type="entry name" value="Hemerythrin-like"/>
</dbReference>
<comment type="similarity">
    <text evidence="5">Belongs to the methyl-accepting chemotaxis (MCP) protein family.</text>
</comment>
<comment type="similarity">
    <text evidence="1">Belongs to the hemerythrin family.</text>
</comment>
<keyword evidence="3" id="KW-0408">Iron</keyword>
<proteinExistence type="inferred from homology"/>
<dbReference type="GO" id="GO:0007165">
    <property type="term" value="P:signal transduction"/>
    <property type="evidence" value="ECO:0007669"/>
    <property type="project" value="UniProtKB-KW"/>
</dbReference>
<dbReference type="KEGG" id="dvl:Dvul_0230"/>
<dbReference type="InterPro" id="IPR004089">
    <property type="entry name" value="MCPsignal_dom"/>
</dbReference>
<dbReference type="SMART" id="SM00304">
    <property type="entry name" value="HAMP"/>
    <property type="match status" value="2"/>
</dbReference>
<evidence type="ECO:0000256" key="6">
    <source>
        <dbReference type="PROSITE-ProRule" id="PRU00284"/>
    </source>
</evidence>
<name>A0A0H3A4P3_NITV4</name>
<evidence type="ECO:0000256" key="7">
    <source>
        <dbReference type="SAM" id="MobiDB-lite"/>
    </source>
</evidence>
<evidence type="ECO:0000256" key="8">
    <source>
        <dbReference type="SAM" id="Phobius"/>
    </source>
</evidence>
<dbReference type="InterPro" id="IPR016131">
    <property type="entry name" value="Haemerythrin_Fe_BS"/>
</dbReference>
<keyword evidence="2" id="KW-0479">Metal-binding</keyword>
<accession>A0A0H3A4P3</accession>
<feature type="region of interest" description="Disordered" evidence="7">
    <location>
        <begin position="596"/>
        <end position="616"/>
    </location>
</feature>
<dbReference type="InterPro" id="IPR003660">
    <property type="entry name" value="HAMP_dom"/>
</dbReference>
<evidence type="ECO:0000256" key="2">
    <source>
        <dbReference type="ARBA" id="ARBA00022723"/>
    </source>
</evidence>
<feature type="transmembrane region" description="Helical" evidence="8">
    <location>
        <begin position="422"/>
        <end position="447"/>
    </location>
</feature>
<dbReference type="EMBL" id="CP000527">
    <property type="protein sequence ID" value="ABM27254.1"/>
    <property type="molecule type" value="Genomic_DNA"/>
</dbReference>
<feature type="compositionally biased region" description="Basic and acidic residues" evidence="7">
    <location>
        <begin position="596"/>
        <end position="605"/>
    </location>
</feature>
<dbReference type="PROSITE" id="PS50885">
    <property type="entry name" value="HAMP"/>
    <property type="match status" value="1"/>
</dbReference>
<dbReference type="InterPro" id="IPR012827">
    <property type="entry name" value="Hemerythrin_metal-bd"/>
</dbReference>
<evidence type="ECO:0000256" key="5">
    <source>
        <dbReference type="ARBA" id="ARBA00029447"/>
    </source>
</evidence>
<protein>
    <submittedName>
        <fullName evidence="11">Methyl-accepting chemotaxis sensory transducer</fullName>
    </submittedName>
</protein>
<dbReference type="RefSeq" id="WP_011791477.1">
    <property type="nucleotide sequence ID" value="NC_008751.1"/>
</dbReference>
<evidence type="ECO:0000256" key="3">
    <source>
        <dbReference type="ARBA" id="ARBA00023004"/>
    </source>
</evidence>
<dbReference type="CDD" id="cd06225">
    <property type="entry name" value="HAMP"/>
    <property type="match status" value="1"/>
</dbReference>
<organism evidence="11 12">
    <name type="scientific">Nitratidesulfovibrio vulgaris (strain DP4)</name>
    <name type="common">Desulfovibrio vulgaris</name>
    <dbReference type="NCBI Taxonomy" id="391774"/>
    <lineage>
        <taxon>Bacteria</taxon>
        <taxon>Pseudomonadati</taxon>
        <taxon>Thermodesulfobacteriota</taxon>
        <taxon>Desulfovibrionia</taxon>
        <taxon>Desulfovibrionales</taxon>
        <taxon>Desulfovibrionaceae</taxon>
        <taxon>Nitratidesulfovibrio</taxon>
    </lineage>
</organism>
<evidence type="ECO:0000256" key="1">
    <source>
        <dbReference type="ARBA" id="ARBA00010587"/>
    </source>
</evidence>
<dbReference type="CDD" id="cd11386">
    <property type="entry name" value="MCP_signal"/>
    <property type="match status" value="1"/>
</dbReference>
<gene>
    <name evidence="11" type="ordered locus">Dvul_0230</name>
</gene>
<dbReference type="SMART" id="SM00283">
    <property type="entry name" value="MA"/>
    <property type="match status" value="1"/>
</dbReference>
<dbReference type="PROSITE" id="PS00550">
    <property type="entry name" value="HEMERYTHRINS"/>
    <property type="match status" value="1"/>
</dbReference>
<dbReference type="GO" id="GO:0046872">
    <property type="term" value="F:metal ion binding"/>
    <property type="evidence" value="ECO:0007669"/>
    <property type="project" value="UniProtKB-KW"/>
</dbReference>
<feature type="domain" description="Methyl-accepting transducer" evidence="9">
    <location>
        <begin position="544"/>
        <end position="780"/>
    </location>
</feature>
<evidence type="ECO:0000313" key="12">
    <source>
        <dbReference type="Proteomes" id="UP000009173"/>
    </source>
</evidence>
<dbReference type="NCBIfam" id="TIGR02481">
    <property type="entry name" value="hemeryth_dom"/>
    <property type="match status" value="1"/>
</dbReference>
<dbReference type="AlphaFoldDB" id="A0A0H3A4P3"/>
<evidence type="ECO:0000259" key="9">
    <source>
        <dbReference type="PROSITE" id="PS50111"/>
    </source>
</evidence>
<feature type="domain" description="HAMP" evidence="10">
    <location>
        <begin position="445"/>
        <end position="497"/>
    </location>
</feature>
<dbReference type="Pfam" id="PF00015">
    <property type="entry name" value="MCPsignal"/>
    <property type="match status" value="1"/>
</dbReference>
<evidence type="ECO:0000313" key="11">
    <source>
        <dbReference type="EMBL" id="ABM27254.1"/>
    </source>
</evidence>
<dbReference type="NCBIfam" id="NF033749">
    <property type="entry name" value="bact_hemeryth"/>
    <property type="match status" value="1"/>
</dbReference>
<dbReference type="PANTHER" id="PTHR32089">
    <property type="entry name" value="METHYL-ACCEPTING CHEMOTAXIS PROTEIN MCPB"/>
    <property type="match status" value="1"/>
</dbReference>
<dbReference type="Gene3D" id="1.10.287.950">
    <property type="entry name" value="Methyl-accepting chemotaxis protein"/>
    <property type="match status" value="1"/>
</dbReference>
<dbReference type="PANTHER" id="PTHR32089:SF112">
    <property type="entry name" value="LYSOZYME-LIKE PROTEIN-RELATED"/>
    <property type="match status" value="1"/>
</dbReference>
<dbReference type="GO" id="GO:0016020">
    <property type="term" value="C:membrane"/>
    <property type="evidence" value="ECO:0007669"/>
    <property type="project" value="InterPro"/>
</dbReference>
<dbReference type="InterPro" id="IPR035938">
    <property type="entry name" value="Hemerythrin-like_sf"/>
</dbReference>
<dbReference type="Pfam" id="PF01814">
    <property type="entry name" value="Hemerythrin"/>
    <property type="match status" value="1"/>
</dbReference>
<evidence type="ECO:0000259" key="10">
    <source>
        <dbReference type="PROSITE" id="PS50885"/>
    </source>
</evidence>